<dbReference type="EMBL" id="CP001804">
    <property type="protein sequence ID" value="ACY17957.1"/>
    <property type="molecule type" value="Genomic_DNA"/>
</dbReference>
<dbReference type="KEGG" id="hoh:Hoch_5474"/>
<evidence type="ECO:0000256" key="15">
    <source>
        <dbReference type="ARBA" id="ARBA00024861"/>
    </source>
</evidence>
<dbReference type="NCBIfam" id="TIGR00070">
    <property type="entry name" value="hisG"/>
    <property type="match status" value="1"/>
</dbReference>
<comment type="pathway">
    <text evidence="3 16">Amino-acid biosynthesis; L-histidine biosynthesis; L-histidine from 5-phospho-alpha-D-ribose 1-diphosphate: step 1/9.</text>
</comment>
<dbReference type="InterPro" id="IPR001348">
    <property type="entry name" value="ATP_PRibTrfase_HisG"/>
</dbReference>
<name>D0LZH8_HALO1</name>
<comment type="subunit">
    <text evidence="5 16">Heteromultimer composed of HisG and HisZ subunits.</text>
</comment>
<dbReference type="PANTHER" id="PTHR21403">
    <property type="entry name" value="ATP PHOSPHORIBOSYLTRANSFERASE ATP-PRTASE"/>
    <property type="match status" value="1"/>
</dbReference>
<keyword evidence="12 16" id="KW-0547">Nucleotide-binding</keyword>
<dbReference type="eggNOG" id="COG0040">
    <property type="taxonomic scope" value="Bacteria"/>
</dbReference>
<evidence type="ECO:0000256" key="12">
    <source>
        <dbReference type="ARBA" id="ARBA00022741"/>
    </source>
</evidence>
<keyword evidence="8 16" id="KW-0963">Cytoplasm</keyword>
<dbReference type="Pfam" id="PF01634">
    <property type="entry name" value="HisG"/>
    <property type="match status" value="1"/>
</dbReference>
<dbReference type="UniPathway" id="UPA00031">
    <property type="reaction ID" value="UER00006"/>
</dbReference>
<evidence type="ECO:0000313" key="19">
    <source>
        <dbReference type="Proteomes" id="UP000001880"/>
    </source>
</evidence>
<dbReference type="CDD" id="cd13595">
    <property type="entry name" value="PBP2_HisGs"/>
    <property type="match status" value="1"/>
</dbReference>
<keyword evidence="10 16" id="KW-0328">Glycosyltransferase</keyword>
<evidence type="ECO:0000256" key="10">
    <source>
        <dbReference type="ARBA" id="ARBA00022676"/>
    </source>
</evidence>
<dbReference type="Gene3D" id="3.40.190.10">
    <property type="entry name" value="Periplasmic binding protein-like II"/>
    <property type="match status" value="2"/>
</dbReference>
<keyword evidence="9 16" id="KW-0028">Amino-acid biosynthesis</keyword>
<dbReference type="RefSeq" id="WP_012830549.1">
    <property type="nucleotide sequence ID" value="NC_013440.1"/>
</dbReference>
<evidence type="ECO:0000256" key="4">
    <source>
        <dbReference type="ARBA" id="ARBA00009489"/>
    </source>
</evidence>
<dbReference type="InterPro" id="IPR013820">
    <property type="entry name" value="ATP_PRibTrfase_cat"/>
</dbReference>
<evidence type="ECO:0000256" key="14">
    <source>
        <dbReference type="ARBA" id="ARBA00023102"/>
    </source>
</evidence>
<dbReference type="InterPro" id="IPR018198">
    <property type="entry name" value="ATP_PRibTrfase_CS"/>
</dbReference>
<dbReference type="GO" id="GO:0000105">
    <property type="term" value="P:L-histidine biosynthetic process"/>
    <property type="evidence" value="ECO:0007669"/>
    <property type="project" value="UniProtKB-UniRule"/>
</dbReference>
<reference evidence="18 19" key="1">
    <citation type="journal article" date="2010" name="Stand. Genomic Sci.">
        <title>Complete genome sequence of Haliangium ochraceum type strain (SMP-2).</title>
        <authorList>
            <consortium name="US DOE Joint Genome Institute (JGI-PGF)"/>
            <person name="Ivanova N."/>
            <person name="Daum C."/>
            <person name="Lang E."/>
            <person name="Abt B."/>
            <person name="Kopitz M."/>
            <person name="Saunders E."/>
            <person name="Lapidus A."/>
            <person name="Lucas S."/>
            <person name="Glavina Del Rio T."/>
            <person name="Nolan M."/>
            <person name="Tice H."/>
            <person name="Copeland A."/>
            <person name="Cheng J.F."/>
            <person name="Chen F."/>
            <person name="Bruce D."/>
            <person name="Goodwin L."/>
            <person name="Pitluck S."/>
            <person name="Mavromatis K."/>
            <person name="Pati A."/>
            <person name="Mikhailova N."/>
            <person name="Chen A."/>
            <person name="Palaniappan K."/>
            <person name="Land M."/>
            <person name="Hauser L."/>
            <person name="Chang Y.J."/>
            <person name="Jeffries C.D."/>
            <person name="Detter J.C."/>
            <person name="Brettin T."/>
            <person name="Rohde M."/>
            <person name="Goker M."/>
            <person name="Bristow J."/>
            <person name="Markowitz V."/>
            <person name="Eisen J.A."/>
            <person name="Hugenholtz P."/>
            <person name="Kyrpides N.C."/>
            <person name="Klenk H.P."/>
        </authorList>
    </citation>
    <scope>NUCLEOTIDE SEQUENCE [LARGE SCALE GENOMIC DNA]</scope>
    <source>
        <strain evidence="19">DSM 14365 / CIP 107738 / JCM 11303 / AJ 13395 / SMP-2</strain>
    </source>
</reference>
<dbReference type="FunFam" id="3.40.190.10:FF:000008">
    <property type="entry name" value="ATP phosphoribosyltransferase"/>
    <property type="match status" value="1"/>
</dbReference>
<comment type="subcellular location">
    <subcellularLocation>
        <location evidence="2 16">Cytoplasm</location>
    </subcellularLocation>
</comment>
<feature type="domain" description="ATP phosphoribosyltransferase catalytic" evidence="17">
    <location>
        <begin position="61"/>
        <end position="214"/>
    </location>
</feature>
<dbReference type="GO" id="GO:0005524">
    <property type="term" value="F:ATP binding"/>
    <property type="evidence" value="ECO:0007669"/>
    <property type="project" value="UniProtKB-KW"/>
</dbReference>
<evidence type="ECO:0000313" key="18">
    <source>
        <dbReference type="EMBL" id="ACY17957.1"/>
    </source>
</evidence>
<dbReference type="STRING" id="502025.Hoch_5474"/>
<evidence type="ECO:0000256" key="8">
    <source>
        <dbReference type="ARBA" id="ARBA00022490"/>
    </source>
</evidence>
<sequence length="231" mass="24798">MSAAGSADVGARPLVAALPKGRILDETAAVFARAGYDLSPVFDSSRKLVYECGDLRVLVLRSSDVPAYVAHGAADFGVVGSDVLDEYGHDLYEPLDLGIGACRMIVAERAAQPVDARSQIHMCIATKYPKITRRYLEARGQTAEIIKLSGAIELAPLMGLADRIVDITQTGETLRQNGLSIVDTICEVSSRLVVNPASLKLHSEKIASLVSRLEQSLHEDAPREDAPRGEC</sequence>
<dbReference type="SUPFAM" id="SSF53850">
    <property type="entry name" value="Periplasmic binding protein-like II"/>
    <property type="match status" value="1"/>
</dbReference>
<dbReference type="InterPro" id="IPR024893">
    <property type="entry name" value="ATP_PRibTrfase_HisG_short"/>
</dbReference>
<evidence type="ECO:0000256" key="1">
    <source>
        <dbReference type="ARBA" id="ARBA00000915"/>
    </source>
</evidence>
<accession>D0LZH8</accession>
<evidence type="ECO:0000256" key="7">
    <source>
        <dbReference type="ARBA" id="ARBA00020998"/>
    </source>
</evidence>
<dbReference type="HOGENOM" id="CLU_038115_2_0_7"/>
<comment type="domain">
    <text evidence="16">Lacks the C-terminal regulatory region which is replaced by HisZ.</text>
</comment>
<evidence type="ECO:0000256" key="11">
    <source>
        <dbReference type="ARBA" id="ARBA00022679"/>
    </source>
</evidence>
<evidence type="ECO:0000259" key="17">
    <source>
        <dbReference type="Pfam" id="PF01634"/>
    </source>
</evidence>
<comment type="similarity">
    <text evidence="4 16">Belongs to the ATP phosphoribosyltransferase family. Short subfamily.</text>
</comment>
<keyword evidence="19" id="KW-1185">Reference proteome</keyword>
<dbReference type="Proteomes" id="UP000001880">
    <property type="component" value="Chromosome"/>
</dbReference>
<dbReference type="HAMAP" id="MF_01018">
    <property type="entry name" value="HisG_Short"/>
    <property type="match status" value="1"/>
</dbReference>
<evidence type="ECO:0000256" key="13">
    <source>
        <dbReference type="ARBA" id="ARBA00022840"/>
    </source>
</evidence>
<evidence type="ECO:0000256" key="16">
    <source>
        <dbReference type="HAMAP-Rule" id="MF_01018"/>
    </source>
</evidence>
<protein>
    <recommendedName>
        <fullName evidence="7 16">ATP phosphoribosyltransferase</fullName>
        <shortName evidence="16">ATP-PRT</shortName>
        <shortName evidence="16">ATP-PRTase</shortName>
        <ecNumber evidence="6 16">2.4.2.17</ecNumber>
    </recommendedName>
</protein>
<dbReference type="AlphaFoldDB" id="D0LZH8"/>
<organism evidence="18 19">
    <name type="scientific">Haliangium ochraceum (strain DSM 14365 / JCM 11303 / SMP-2)</name>
    <dbReference type="NCBI Taxonomy" id="502025"/>
    <lineage>
        <taxon>Bacteria</taxon>
        <taxon>Pseudomonadati</taxon>
        <taxon>Myxococcota</taxon>
        <taxon>Polyangia</taxon>
        <taxon>Haliangiales</taxon>
        <taxon>Kofleriaceae</taxon>
        <taxon>Haliangium</taxon>
    </lineage>
</organism>
<comment type="catalytic activity">
    <reaction evidence="1 16">
        <text>1-(5-phospho-beta-D-ribosyl)-ATP + diphosphate = 5-phospho-alpha-D-ribose 1-diphosphate + ATP</text>
        <dbReference type="Rhea" id="RHEA:18473"/>
        <dbReference type="ChEBI" id="CHEBI:30616"/>
        <dbReference type="ChEBI" id="CHEBI:33019"/>
        <dbReference type="ChEBI" id="CHEBI:58017"/>
        <dbReference type="ChEBI" id="CHEBI:73183"/>
        <dbReference type="EC" id="2.4.2.17"/>
    </reaction>
</comment>
<keyword evidence="14 16" id="KW-0368">Histidine biosynthesis</keyword>
<dbReference type="PROSITE" id="PS01316">
    <property type="entry name" value="ATP_P_PHORIBOSYLTR"/>
    <property type="match status" value="1"/>
</dbReference>
<dbReference type="GO" id="GO:0005737">
    <property type="term" value="C:cytoplasm"/>
    <property type="evidence" value="ECO:0007669"/>
    <property type="project" value="UniProtKB-SubCell"/>
</dbReference>
<keyword evidence="13 16" id="KW-0067">ATP-binding</keyword>
<proteinExistence type="inferred from homology"/>
<dbReference type="GO" id="GO:0003879">
    <property type="term" value="F:ATP phosphoribosyltransferase activity"/>
    <property type="evidence" value="ECO:0007669"/>
    <property type="project" value="UniProtKB-UniRule"/>
</dbReference>
<dbReference type="PANTHER" id="PTHR21403:SF8">
    <property type="entry name" value="ATP PHOSPHORIBOSYLTRANSFERASE"/>
    <property type="match status" value="1"/>
</dbReference>
<evidence type="ECO:0000256" key="9">
    <source>
        <dbReference type="ARBA" id="ARBA00022605"/>
    </source>
</evidence>
<gene>
    <name evidence="16" type="primary">hisG</name>
    <name evidence="18" type="ordered locus">Hoch_5474</name>
</gene>
<evidence type="ECO:0000256" key="3">
    <source>
        <dbReference type="ARBA" id="ARBA00004667"/>
    </source>
</evidence>
<keyword evidence="11 16" id="KW-0808">Transferase</keyword>
<evidence type="ECO:0000256" key="2">
    <source>
        <dbReference type="ARBA" id="ARBA00004496"/>
    </source>
</evidence>
<evidence type="ECO:0000256" key="6">
    <source>
        <dbReference type="ARBA" id="ARBA00011946"/>
    </source>
</evidence>
<dbReference type="EC" id="2.4.2.17" evidence="6 16"/>
<evidence type="ECO:0000256" key="5">
    <source>
        <dbReference type="ARBA" id="ARBA00011496"/>
    </source>
</evidence>
<comment type="function">
    <text evidence="15 16">Catalyzes the condensation of ATP and 5-phosphoribose 1-diphosphate to form N'-(5'-phosphoribosyl)-ATP (PR-ATP). Has a crucial role in the pathway because the rate of histidine biosynthesis seems to be controlled primarily by regulation of HisG enzymatic activity.</text>
</comment>